<evidence type="ECO:0008006" key="4">
    <source>
        <dbReference type="Google" id="ProtNLM"/>
    </source>
</evidence>
<keyword evidence="3" id="KW-1185">Reference proteome</keyword>
<feature type="compositionally biased region" description="Low complexity" evidence="1">
    <location>
        <begin position="126"/>
        <end position="142"/>
    </location>
</feature>
<dbReference type="SUPFAM" id="SSF50729">
    <property type="entry name" value="PH domain-like"/>
    <property type="match status" value="1"/>
</dbReference>
<feature type="region of interest" description="Disordered" evidence="1">
    <location>
        <begin position="1"/>
        <end position="154"/>
    </location>
</feature>
<evidence type="ECO:0000256" key="1">
    <source>
        <dbReference type="SAM" id="MobiDB-lite"/>
    </source>
</evidence>
<dbReference type="Gene3D" id="2.30.29.30">
    <property type="entry name" value="Pleckstrin-homology domain (PH domain)/Phosphotyrosine-binding domain (PTB)"/>
    <property type="match status" value="1"/>
</dbReference>
<feature type="region of interest" description="Disordered" evidence="1">
    <location>
        <begin position="271"/>
        <end position="317"/>
    </location>
</feature>
<dbReference type="Gene3D" id="3.10.20.90">
    <property type="entry name" value="Phosphatidylinositol 3-kinase Catalytic Subunit, Chain A, domain 1"/>
    <property type="match status" value="1"/>
</dbReference>
<dbReference type="SUPFAM" id="SSF54236">
    <property type="entry name" value="Ubiquitin-like"/>
    <property type="match status" value="1"/>
</dbReference>
<dbReference type="PANTHER" id="PTHR38700:SF1">
    <property type="entry name" value="PH DOMAIN-CONTAINING PROTEIN"/>
    <property type="match status" value="1"/>
</dbReference>
<dbReference type="AlphaFoldDB" id="A0A0D2DLA0"/>
<sequence length="765" mass="85141">MDIDVKDASAQSVQHQKFLRYRSVRKSAAKDAEAQTSPPPPPPLPQASQSTLTRLPSRYHRRPPATQSAPPPNVPQLPLDHDHATLPRIRGKTIGGAVGENEQVRHREDGGRRTVIQQRSPGQGMRQTSNNTTSRQQTPTSTGRASEPEELRRSLEVAREEARLILEGEHDRLIALRQQESRRRHQERERRRKEEKEALETARRQETEAEALREAEKVATREAKVRAIRERQEASQRARLVEREDDVAAAPALELQQDGKRSRMRTMVIGGPAGSKQDTPCHHRRASSGVEQLRQRPKTGHAKTHSASRIDEVPDGTAPIVRPSLDASVTKPNFDAPVSAVNAGERRVSVKCREAFITLPVTLSTTAKDILNSASLCMSESIDPRTAILLESFSQLGLERPLRRYERIRDVMNSWDNDSQNHFFIMEASDCAAPGLETADAPSQQPSGTTVQIYHSQRPGKWDKRWLKLREDGQITTSKNENGLDSTNICHLSDFDLYTPTTKQLKKLKPPKKLCYALKSQEKSAVFLDGANFVHFFCTKDKLVADRWYHAVHSWRSWYLVNMLGEGQRQATETNLGPQPGQRPGTSGSKESMPYVLGSFKPLLDSKSNFVVSRNPELGSLRRPSQSHGQRPLIDFVPARPSFDEIPTILKFPTKSSAAPPTAFPKKFMVEPTITGNGINEEGPFTGTGLLARSASRRTQGGSRAGHGVAGADGKPLIDLAPTSEFTDGSLLQRMETIAARQGAFEPKIDRQKRREVDVAVGEGY</sequence>
<dbReference type="HOGENOM" id="CLU_012320_2_0_1"/>
<name>A0A0D2DLA0_9EURO</name>
<accession>A0A0D2DLA0</accession>
<reference evidence="2 3" key="1">
    <citation type="submission" date="2015-01" db="EMBL/GenBank/DDBJ databases">
        <title>The Genome Sequence of Capronia semiimmersa CBS27337.</title>
        <authorList>
            <consortium name="The Broad Institute Genomics Platform"/>
            <person name="Cuomo C."/>
            <person name="de Hoog S."/>
            <person name="Gorbushina A."/>
            <person name="Stielow B."/>
            <person name="Teixiera M."/>
            <person name="Abouelleil A."/>
            <person name="Chapman S.B."/>
            <person name="Priest M."/>
            <person name="Young S.K."/>
            <person name="Wortman J."/>
            <person name="Nusbaum C."/>
            <person name="Birren B."/>
        </authorList>
    </citation>
    <scope>NUCLEOTIDE SEQUENCE [LARGE SCALE GENOMIC DNA]</scope>
    <source>
        <strain evidence="2 3">CBS 27337</strain>
    </source>
</reference>
<feature type="compositionally biased region" description="Basic and acidic residues" evidence="1">
    <location>
        <begin position="186"/>
        <end position="215"/>
    </location>
</feature>
<proteinExistence type="predicted"/>
<protein>
    <recommendedName>
        <fullName evidence="4">PH domain-containing protein</fullName>
    </recommendedName>
</protein>
<feature type="region of interest" description="Disordered" evidence="1">
    <location>
        <begin position="177"/>
        <end position="215"/>
    </location>
</feature>
<organism evidence="2 3">
    <name type="scientific">Phialophora macrospora</name>
    <dbReference type="NCBI Taxonomy" id="1851006"/>
    <lineage>
        <taxon>Eukaryota</taxon>
        <taxon>Fungi</taxon>
        <taxon>Dikarya</taxon>
        <taxon>Ascomycota</taxon>
        <taxon>Pezizomycotina</taxon>
        <taxon>Eurotiomycetes</taxon>
        <taxon>Chaetothyriomycetidae</taxon>
        <taxon>Chaetothyriales</taxon>
        <taxon>Herpotrichiellaceae</taxon>
        <taxon>Phialophora</taxon>
    </lineage>
</organism>
<dbReference type="EMBL" id="KN846962">
    <property type="protein sequence ID" value="KIW63157.1"/>
    <property type="molecule type" value="Genomic_DNA"/>
</dbReference>
<dbReference type="InterPro" id="IPR011993">
    <property type="entry name" value="PH-like_dom_sf"/>
</dbReference>
<dbReference type="Proteomes" id="UP000054266">
    <property type="component" value="Unassembled WGS sequence"/>
</dbReference>
<gene>
    <name evidence="2" type="ORF">PV04_10025</name>
</gene>
<feature type="compositionally biased region" description="Basic residues" evidence="1">
    <location>
        <begin position="295"/>
        <end position="306"/>
    </location>
</feature>
<feature type="compositionally biased region" description="Basic residues" evidence="1">
    <location>
        <begin position="17"/>
        <end position="27"/>
    </location>
</feature>
<evidence type="ECO:0000313" key="3">
    <source>
        <dbReference type="Proteomes" id="UP000054266"/>
    </source>
</evidence>
<dbReference type="PANTHER" id="PTHR38700">
    <property type="entry name" value="YALI0E22418P"/>
    <property type="match status" value="1"/>
</dbReference>
<feature type="compositionally biased region" description="Basic and acidic residues" evidence="1">
    <location>
        <begin position="102"/>
        <end position="112"/>
    </location>
</feature>
<dbReference type="InterPro" id="IPR029071">
    <property type="entry name" value="Ubiquitin-like_domsf"/>
</dbReference>
<dbReference type="STRING" id="5601.A0A0D2DLA0"/>
<evidence type="ECO:0000313" key="2">
    <source>
        <dbReference type="EMBL" id="KIW63157.1"/>
    </source>
</evidence>
<feature type="region of interest" description="Disordered" evidence="1">
    <location>
        <begin position="570"/>
        <end position="591"/>
    </location>
</feature>